<dbReference type="PRINTS" id="PR01021">
    <property type="entry name" value="OMPADOMAIN"/>
</dbReference>
<dbReference type="PROSITE" id="PS51123">
    <property type="entry name" value="OMPA_2"/>
    <property type="match status" value="1"/>
</dbReference>
<dbReference type="CDD" id="cd07185">
    <property type="entry name" value="OmpA_C-like"/>
    <property type="match status" value="1"/>
</dbReference>
<dbReference type="EMBL" id="CP003537">
    <property type="protein sequence ID" value="AGH94592.1"/>
    <property type="molecule type" value="Genomic_DNA"/>
</dbReference>
<keyword evidence="8" id="KW-1185">Reference proteome</keyword>
<evidence type="ECO:0000256" key="3">
    <source>
        <dbReference type="ARBA" id="ARBA00023237"/>
    </source>
</evidence>
<dbReference type="PROSITE" id="PS51257">
    <property type="entry name" value="PROKAR_LIPOPROTEIN"/>
    <property type="match status" value="1"/>
</dbReference>
<evidence type="ECO:0000313" key="7">
    <source>
        <dbReference type="EMBL" id="AGH94592.1"/>
    </source>
</evidence>
<evidence type="ECO:0000256" key="1">
    <source>
        <dbReference type="ARBA" id="ARBA00004442"/>
    </source>
</evidence>
<feature type="signal peptide" evidence="5">
    <location>
        <begin position="1"/>
        <end position="20"/>
    </location>
</feature>
<evidence type="ECO:0000259" key="6">
    <source>
        <dbReference type="PROSITE" id="PS51123"/>
    </source>
</evidence>
<dbReference type="PROSITE" id="PS01068">
    <property type="entry name" value="OMPA_1"/>
    <property type="match status" value="1"/>
</dbReference>
<dbReference type="SUPFAM" id="SSF103088">
    <property type="entry name" value="OmpA-like"/>
    <property type="match status" value="1"/>
</dbReference>
<dbReference type="PANTHER" id="PTHR30329">
    <property type="entry name" value="STATOR ELEMENT OF FLAGELLAR MOTOR COMPLEX"/>
    <property type="match status" value="1"/>
</dbReference>
<feature type="chain" id="PRO_5004059879" description="OmpA-like domain-containing protein" evidence="5">
    <location>
        <begin position="21"/>
        <end position="438"/>
    </location>
</feature>
<evidence type="ECO:0000256" key="4">
    <source>
        <dbReference type="PROSITE-ProRule" id="PRU00473"/>
    </source>
</evidence>
<dbReference type="GO" id="GO:0009279">
    <property type="term" value="C:cell outer membrane"/>
    <property type="evidence" value="ECO:0007669"/>
    <property type="project" value="UniProtKB-SubCell"/>
</dbReference>
<proteinExistence type="predicted"/>
<dbReference type="STRING" id="1184267.A11Q_372"/>
<dbReference type="Proteomes" id="UP000012040">
    <property type="component" value="Chromosome"/>
</dbReference>
<comment type="subcellular location">
    <subcellularLocation>
        <location evidence="1">Cell outer membrane</location>
    </subcellularLocation>
</comment>
<evidence type="ECO:0000313" key="8">
    <source>
        <dbReference type="Proteomes" id="UP000012040"/>
    </source>
</evidence>
<organism evidence="7 8">
    <name type="scientific">Pseudobdellovibrio exovorus JSS</name>
    <dbReference type="NCBI Taxonomy" id="1184267"/>
    <lineage>
        <taxon>Bacteria</taxon>
        <taxon>Pseudomonadati</taxon>
        <taxon>Bdellovibrionota</taxon>
        <taxon>Bdellovibrionia</taxon>
        <taxon>Bdellovibrionales</taxon>
        <taxon>Pseudobdellovibrionaceae</taxon>
        <taxon>Pseudobdellovibrio</taxon>
    </lineage>
</organism>
<dbReference type="InterPro" id="IPR006664">
    <property type="entry name" value="OMP_bac"/>
</dbReference>
<gene>
    <name evidence="7" type="ORF">A11Q_372</name>
</gene>
<dbReference type="HOGENOM" id="CLU_043021_0_0_7"/>
<keyword evidence="3" id="KW-0998">Cell outer membrane</keyword>
<keyword evidence="5" id="KW-0732">Signal</keyword>
<keyword evidence="2 4" id="KW-0472">Membrane</keyword>
<sequence>MTKYLTGLTLALLVAGCAQTQYKVELPADTDVRTAISEGDARIAHAYNEQWDILAKDELMKSSDALASAKKASADGKSQEKIVEQLSKFEMHYTQAQNQSSNRRERVQGLLEAREAALQSGIREYSKDDQRKFYKLDEDFRDMAESRRIDTEDYAELQQGYLKMATDMKKNVALGKARENIKFAIDNKGKRYAPQALNAAELDMKSAENMIDANLENPQAYQQSVERAKHSAGLVAAIVSEQKKVGYNLDERAAMRLVEQNGTLAQLNRELSISSTMLLGTQAEVDAQAEALRKADSERRFQQALADAQAQFSPNEADVYRQGDKILIRIKSMDFPTGNAQVPSGSRSVLDRVASVAQGLQAKEVVVEGHTDSTGSAQINDRLSQERAENVVDYLATTGVNRTAMQSVGYGFQKPISTNKSKEGRAQNRRVDVWITPQ</sequence>
<dbReference type="Gene3D" id="3.30.1330.60">
    <property type="entry name" value="OmpA-like domain"/>
    <property type="match status" value="1"/>
</dbReference>
<dbReference type="AlphaFoldDB" id="M4V5H7"/>
<accession>M4V5H7</accession>
<dbReference type="InterPro" id="IPR036737">
    <property type="entry name" value="OmpA-like_sf"/>
</dbReference>
<dbReference type="KEGG" id="bex:A11Q_372"/>
<reference evidence="7 8" key="1">
    <citation type="journal article" date="2013" name="ISME J.">
        <title>By their genes ye shall know them: genomic signatures of predatory bacteria.</title>
        <authorList>
            <person name="Pasternak Z."/>
            <person name="Pietrokovski S."/>
            <person name="Rotem O."/>
            <person name="Gophna U."/>
            <person name="Lurie-Weinberger M.N."/>
            <person name="Jurkevitch E."/>
        </authorList>
    </citation>
    <scope>NUCLEOTIDE SEQUENCE [LARGE SCALE GENOMIC DNA]</scope>
    <source>
        <strain evidence="7 8">JSS</strain>
    </source>
</reference>
<dbReference type="InterPro" id="IPR006665">
    <property type="entry name" value="OmpA-like"/>
</dbReference>
<dbReference type="PANTHER" id="PTHR30329:SF21">
    <property type="entry name" value="LIPOPROTEIN YIAD-RELATED"/>
    <property type="match status" value="1"/>
</dbReference>
<evidence type="ECO:0000256" key="2">
    <source>
        <dbReference type="ARBA" id="ARBA00023136"/>
    </source>
</evidence>
<dbReference type="OrthoDB" id="5291234at2"/>
<dbReference type="PATRIC" id="fig|1184267.3.peg.375"/>
<dbReference type="InterPro" id="IPR006690">
    <property type="entry name" value="OMPA-like_CS"/>
</dbReference>
<dbReference type="InterPro" id="IPR050330">
    <property type="entry name" value="Bact_OuterMem_StrucFunc"/>
</dbReference>
<protein>
    <recommendedName>
        <fullName evidence="6">OmpA-like domain-containing protein</fullName>
    </recommendedName>
</protein>
<evidence type="ECO:0000256" key="5">
    <source>
        <dbReference type="SAM" id="SignalP"/>
    </source>
</evidence>
<feature type="domain" description="OmpA-like" evidence="6">
    <location>
        <begin position="322"/>
        <end position="438"/>
    </location>
</feature>
<dbReference type="eggNOG" id="COG2885">
    <property type="taxonomic scope" value="Bacteria"/>
</dbReference>
<dbReference type="RefSeq" id="WP_015469082.1">
    <property type="nucleotide sequence ID" value="NC_020813.1"/>
</dbReference>
<dbReference type="Pfam" id="PF00691">
    <property type="entry name" value="OmpA"/>
    <property type="match status" value="1"/>
</dbReference>
<name>M4V5H7_9BACT</name>